<dbReference type="InterPro" id="IPR039859">
    <property type="entry name" value="PFA4/ZDH16/20/ERF2-like"/>
</dbReference>
<evidence type="ECO:0000256" key="3">
    <source>
        <dbReference type="ARBA" id="ARBA00022692"/>
    </source>
</evidence>
<feature type="compositionally biased region" description="Polar residues" evidence="8">
    <location>
        <begin position="370"/>
        <end position="380"/>
    </location>
</feature>
<keyword evidence="6 7" id="KW-0012">Acyltransferase</keyword>
<feature type="domain" description="Palmitoyltransferase DHHC" evidence="9">
    <location>
        <begin position="95"/>
        <end position="257"/>
    </location>
</feature>
<comment type="domain">
    <text evidence="7">The DHHC domain is required for palmitoyltransferase activity.</text>
</comment>
<evidence type="ECO:0000313" key="11">
    <source>
        <dbReference type="Proteomes" id="UP001152320"/>
    </source>
</evidence>
<feature type="compositionally biased region" description="Basic residues" evidence="8">
    <location>
        <begin position="383"/>
        <end position="394"/>
    </location>
</feature>
<keyword evidence="2 7" id="KW-0808">Transferase</keyword>
<comment type="caution">
    <text evidence="10">The sequence shown here is derived from an EMBL/GenBank/DDBJ whole genome shotgun (WGS) entry which is preliminary data.</text>
</comment>
<feature type="compositionally biased region" description="Polar residues" evidence="8">
    <location>
        <begin position="509"/>
        <end position="532"/>
    </location>
</feature>
<reference evidence="10" key="1">
    <citation type="submission" date="2021-10" db="EMBL/GenBank/DDBJ databases">
        <title>Tropical sea cucumber genome reveals ecological adaptation and Cuvierian tubules defense mechanism.</title>
        <authorList>
            <person name="Chen T."/>
        </authorList>
    </citation>
    <scope>NUCLEOTIDE SEQUENCE</scope>
    <source>
        <strain evidence="10">Nanhai2018</strain>
        <tissue evidence="10">Muscle</tissue>
    </source>
</reference>
<dbReference type="GO" id="GO:0005794">
    <property type="term" value="C:Golgi apparatus"/>
    <property type="evidence" value="ECO:0007669"/>
    <property type="project" value="TreeGrafter"/>
</dbReference>
<feature type="region of interest" description="Disordered" evidence="8">
    <location>
        <begin position="509"/>
        <end position="539"/>
    </location>
</feature>
<dbReference type="EC" id="2.3.1.225" evidence="7"/>
<feature type="transmembrane region" description="Helical" evidence="7">
    <location>
        <begin position="21"/>
        <end position="42"/>
    </location>
</feature>
<dbReference type="InterPro" id="IPR001594">
    <property type="entry name" value="Palmitoyltrfase_DHHC"/>
</dbReference>
<dbReference type="EMBL" id="JAIZAY010000005">
    <property type="protein sequence ID" value="KAJ8041606.1"/>
    <property type="molecule type" value="Genomic_DNA"/>
</dbReference>
<feature type="transmembrane region" description="Helical" evidence="7">
    <location>
        <begin position="215"/>
        <end position="235"/>
    </location>
</feature>
<feature type="region of interest" description="Disordered" evidence="8">
    <location>
        <begin position="291"/>
        <end position="400"/>
    </location>
</feature>
<evidence type="ECO:0000313" key="10">
    <source>
        <dbReference type="EMBL" id="KAJ8041606.1"/>
    </source>
</evidence>
<dbReference type="PANTHER" id="PTHR22883">
    <property type="entry name" value="ZINC FINGER DHHC DOMAIN CONTAINING PROTEIN"/>
    <property type="match status" value="1"/>
</dbReference>
<feature type="compositionally biased region" description="Pro residues" evidence="8">
    <location>
        <begin position="339"/>
        <end position="348"/>
    </location>
</feature>
<evidence type="ECO:0000256" key="1">
    <source>
        <dbReference type="ARBA" id="ARBA00004141"/>
    </source>
</evidence>
<dbReference type="GO" id="GO:0019706">
    <property type="term" value="F:protein-cysteine S-palmitoyltransferase activity"/>
    <property type="evidence" value="ECO:0007669"/>
    <property type="project" value="UniProtKB-EC"/>
</dbReference>
<evidence type="ECO:0000256" key="6">
    <source>
        <dbReference type="ARBA" id="ARBA00023315"/>
    </source>
</evidence>
<dbReference type="Pfam" id="PF01529">
    <property type="entry name" value="DHHC"/>
    <property type="match status" value="1"/>
</dbReference>
<dbReference type="Proteomes" id="UP001152320">
    <property type="component" value="Chromosome 5"/>
</dbReference>
<evidence type="ECO:0000256" key="5">
    <source>
        <dbReference type="ARBA" id="ARBA00023136"/>
    </source>
</evidence>
<keyword evidence="5 7" id="KW-0472">Membrane</keyword>
<keyword evidence="11" id="KW-1185">Reference proteome</keyword>
<gene>
    <name evidence="10" type="ORF">HOLleu_12473</name>
</gene>
<dbReference type="GO" id="GO:0016020">
    <property type="term" value="C:membrane"/>
    <property type="evidence" value="ECO:0007669"/>
    <property type="project" value="UniProtKB-SubCell"/>
</dbReference>
<organism evidence="10 11">
    <name type="scientific">Holothuria leucospilota</name>
    <name type="common">Black long sea cucumber</name>
    <name type="synonym">Mertensiothuria leucospilota</name>
    <dbReference type="NCBI Taxonomy" id="206669"/>
    <lineage>
        <taxon>Eukaryota</taxon>
        <taxon>Metazoa</taxon>
        <taxon>Echinodermata</taxon>
        <taxon>Eleutherozoa</taxon>
        <taxon>Echinozoa</taxon>
        <taxon>Holothuroidea</taxon>
        <taxon>Aspidochirotacea</taxon>
        <taxon>Aspidochirotida</taxon>
        <taxon>Holothuriidae</taxon>
        <taxon>Holothuria</taxon>
    </lineage>
</organism>
<dbReference type="GO" id="GO:0006612">
    <property type="term" value="P:protein targeting to membrane"/>
    <property type="evidence" value="ECO:0007669"/>
    <property type="project" value="TreeGrafter"/>
</dbReference>
<comment type="similarity">
    <text evidence="7">Belongs to the DHHC palmitoyltransferase family.</text>
</comment>
<dbReference type="GO" id="GO:0005783">
    <property type="term" value="C:endoplasmic reticulum"/>
    <property type="evidence" value="ECO:0007669"/>
    <property type="project" value="TreeGrafter"/>
</dbReference>
<evidence type="ECO:0000256" key="8">
    <source>
        <dbReference type="SAM" id="MobiDB-lite"/>
    </source>
</evidence>
<comment type="catalytic activity">
    <reaction evidence="7">
        <text>L-cysteinyl-[protein] + hexadecanoyl-CoA = S-hexadecanoyl-L-cysteinyl-[protein] + CoA</text>
        <dbReference type="Rhea" id="RHEA:36683"/>
        <dbReference type="Rhea" id="RHEA-COMP:10131"/>
        <dbReference type="Rhea" id="RHEA-COMP:11032"/>
        <dbReference type="ChEBI" id="CHEBI:29950"/>
        <dbReference type="ChEBI" id="CHEBI:57287"/>
        <dbReference type="ChEBI" id="CHEBI:57379"/>
        <dbReference type="ChEBI" id="CHEBI:74151"/>
        <dbReference type="EC" id="2.3.1.225"/>
    </reaction>
</comment>
<evidence type="ECO:0000256" key="2">
    <source>
        <dbReference type="ARBA" id="ARBA00022679"/>
    </source>
</evidence>
<evidence type="ECO:0000256" key="4">
    <source>
        <dbReference type="ARBA" id="ARBA00022989"/>
    </source>
</evidence>
<accession>A0A9Q1CA67</accession>
<feature type="transmembrane region" description="Helical" evidence="7">
    <location>
        <begin position="142"/>
        <end position="170"/>
    </location>
</feature>
<dbReference type="AlphaFoldDB" id="A0A9Q1CA67"/>
<evidence type="ECO:0000259" key="9">
    <source>
        <dbReference type="Pfam" id="PF01529"/>
    </source>
</evidence>
<sequence>MAKSRTNGWSWPPHPLQFVALGFLLYFCVFFFGVAAPVLPFIWRLTSYIVIGTVVFIHALAYLISMTINPIDPYSKKRGANKSGTFDRTQHAHVIENRYCYICETQVLPKSKHCGTCNKCVSDFDHHCKWLNNCVGGKNYKFFLLLLVSGLLSAILVLFVLLYICIVYWVQPKLLHPQDDSSIFETLNSEGFTTEYPQIVDYRAGLKIFVEVPGTVFFCFMAVTSILMFVALALMTHLYGFHIYLLCNDMGTYDYIVKRREEETRMELDEAETREAGNKKGRCCCQSNKIAPTSDSSESLDNDTTRKEISSSLVPIKDEAPIRQTVPPIPSEEDTPVVNTPPSPPPSPQKNGKKPRASECAKLSHPKTPPSSADTQQNSCPVKKTKRKRKKRQDRKLPPIRTVPPLFTAEEMVSLDRSLNSATGNSIDLSQSQPQTFLEQHIVRRYSLTNSTLPSLPSNVEPYHITGTLIQNNPGSRISSIPVITEAPPSFDYNSSSAESLQEMEVFAQSRNGSVGSTIATPRSNTNSNTEPSPRFPTA</sequence>
<dbReference type="OrthoDB" id="10059453at2759"/>
<proteinExistence type="inferred from homology"/>
<keyword evidence="4 7" id="KW-1133">Transmembrane helix</keyword>
<comment type="subcellular location">
    <subcellularLocation>
        <location evidence="1">Membrane</location>
        <topology evidence="1">Multi-pass membrane protein</topology>
    </subcellularLocation>
</comment>
<name>A0A9Q1CA67_HOLLE</name>
<keyword evidence="3 7" id="KW-0812">Transmembrane</keyword>
<feature type="transmembrane region" description="Helical" evidence="7">
    <location>
        <begin position="48"/>
        <end position="68"/>
    </location>
</feature>
<dbReference type="PROSITE" id="PS50216">
    <property type="entry name" value="DHHC"/>
    <property type="match status" value="1"/>
</dbReference>
<dbReference type="PANTHER" id="PTHR22883:SF203">
    <property type="entry name" value="PALMITOYLTRANSFERASE"/>
    <property type="match status" value="1"/>
</dbReference>
<evidence type="ECO:0000256" key="7">
    <source>
        <dbReference type="RuleBase" id="RU079119"/>
    </source>
</evidence>
<protein>
    <recommendedName>
        <fullName evidence="7">Palmitoyltransferase</fullName>
        <ecNumber evidence="7">2.3.1.225</ecNumber>
    </recommendedName>
</protein>